<dbReference type="EMBL" id="LAZR01066106">
    <property type="protein sequence ID" value="KKK54221.1"/>
    <property type="molecule type" value="Genomic_DNA"/>
</dbReference>
<sequence>MNVNPYPYLFQQGDKTVEVVLTGRTASKKRGSRDIILHEIESADKDLGFKQWVRLDQLFTIDTTK</sequence>
<protein>
    <submittedName>
        <fullName evidence="1">Uncharacterized protein</fullName>
    </submittedName>
</protein>
<accession>A0A0F8Z269</accession>
<dbReference type="AlphaFoldDB" id="A0A0F8Z269"/>
<organism evidence="1">
    <name type="scientific">marine sediment metagenome</name>
    <dbReference type="NCBI Taxonomy" id="412755"/>
    <lineage>
        <taxon>unclassified sequences</taxon>
        <taxon>metagenomes</taxon>
        <taxon>ecological metagenomes</taxon>
    </lineage>
</organism>
<reference evidence="1" key="1">
    <citation type="journal article" date="2015" name="Nature">
        <title>Complex archaea that bridge the gap between prokaryotes and eukaryotes.</title>
        <authorList>
            <person name="Spang A."/>
            <person name="Saw J.H."/>
            <person name="Jorgensen S.L."/>
            <person name="Zaremba-Niedzwiedzka K."/>
            <person name="Martijn J."/>
            <person name="Lind A.E."/>
            <person name="van Eijk R."/>
            <person name="Schleper C."/>
            <person name="Guy L."/>
            <person name="Ettema T.J."/>
        </authorList>
    </citation>
    <scope>NUCLEOTIDE SEQUENCE</scope>
</reference>
<comment type="caution">
    <text evidence="1">The sequence shown here is derived from an EMBL/GenBank/DDBJ whole genome shotgun (WGS) entry which is preliminary data.</text>
</comment>
<evidence type="ECO:0000313" key="1">
    <source>
        <dbReference type="EMBL" id="KKK54221.1"/>
    </source>
</evidence>
<name>A0A0F8Z269_9ZZZZ</name>
<proteinExistence type="predicted"/>
<gene>
    <name evidence="1" type="ORF">LCGC14_3086940</name>
</gene>